<dbReference type="EMBL" id="VSSQ01137127">
    <property type="protein sequence ID" value="MPN61049.1"/>
    <property type="molecule type" value="Genomic_DNA"/>
</dbReference>
<dbReference type="GO" id="GO:0008972">
    <property type="term" value="F:phosphomethylpyrimidine kinase activity"/>
    <property type="evidence" value="ECO:0007669"/>
    <property type="project" value="TreeGrafter"/>
</dbReference>
<dbReference type="InterPro" id="IPR013749">
    <property type="entry name" value="PM/HMP-P_kinase-1"/>
</dbReference>
<keyword evidence="2" id="KW-0418">Kinase</keyword>
<organism evidence="2">
    <name type="scientific">bioreactor metagenome</name>
    <dbReference type="NCBI Taxonomy" id="1076179"/>
    <lineage>
        <taxon>unclassified sequences</taxon>
        <taxon>metagenomes</taxon>
        <taxon>ecological metagenomes</taxon>
    </lineage>
</organism>
<dbReference type="EC" id="2.7.1.49" evidence="2"/>
<comment type="caution">
    <text evidence="2">The sequence shown here is derived from an EMBL/GenBank/DDBJ whole genome shotgun (WGS) entry which is preliminary data.</text>
</comment>
<dbReference type="PANTHER" id="PTHR20858">
    <property type="entry name" value="PHOSPHOMETHYLPYRIMIDINE KINASE"/>
    <property type="match status" value="1"/>
</dbReference>
<gene>
    <name evidence="2" type="primary">thiD_25</name>
    <name evidence="2" type="ORF">SDC9_208783</name>
</gene>
<name>A0A645JEF1_9ZZZZ</name>
<feature type="domain" description="Pyridoxamine kinase/Phosphomethylpyrimidine kinase" evidence="1">
    <location>
        <begin position="1"/>
        <end position="110"/>
    </location>
</feature>
<dbReference type="GO" id="GO:0005829">
    <property type="term" value="C:cytosol"/>
    <property type="evidence" value="ECO:0007669"/>
    <property type="project" value="TreeGrafter"/>
</dbReference>
<dbReference type="InterPro" id="IPR029056">
    <property type="entry name" value="Ribokinase-like"/>
</dbReference>
<dbReference type="SUPFAM" id="SSF53613">
    <property type="entry name" value="Ribokinase-like"/>
    <property type="match status" value="1"/>
</dbReference>
<sequence>MNNCAIELLKFGSKAVLLKGGHLLVDKNGENKIIYDILVSQDNPTPIVFENTRIFTDNVHGTGCTLSAAIATLLTKEKTLETAVAKAEEYIHKAIIAGSNMKLGKGSGPLWHFV</sequence>
<evidence type="ECO:0000313" key="2">
    <source>
        <dbReference type="EMBL" id="MPN61049.1"/>
    </source>
</evidence>
<dbReference type="GO" id="GO:0008902">
    <property type="term" value="F:hydroxymethylpyrimidine kinase activity"/>
    <property type="evidence" value="ECO:0007669"/>
    <property type="project" value="UniProtKB-EC"/>
</dbReference>
<accession>A0A645JEF1</accession>
<dbReference type="AlphaFoldDB" id="A0A645JEF1"/>
<dbReference type="PANTHER" id="PTHR20858:SF17">
    <property type="entry name" value="HYDROXYMETHYLPYRIMIDINE_PHOSPHOMETHYLPYRIMIDINE KINASE THI20-RELATED"/>
    <property type="match status" value="1"/>
</dbReference>
<reference evidence="2" key="1">
    <citation type="submission" date="2019-08" db="EMBL/GenBank/DDBJ databases">
        <authorList>
            <person name="Kucharzyk K."/>
            <person name="Murdoch R.W."/>
            <person name="Higgins S."/>
            <person name="Loffler F."/>
        </authorList>
    </citation>
    <scope>NUCLEOTIDE SEQUENCE</scope>
</reference>
<keyword evidence="2" id="KW-0808">Transferase</keyword>
<dbReference type="Gene3D" id="3.40.1190.20">
    <property type="match status" value="1"/>
</dbReference>
<dbReference type="GO" id="GO:0009228">
    <property type="term" value="P:thiamine biosynthetic process"/>
    <property type="evidence" value="ECO:0007669"/>
    <property type="project" value="TreeGrafter"/>
</dbReference>
<dbReference type="Pfam" id="PF08543">
    <property type="entry name" value="Phos_pyr_kin"/>
    <property type="match status" value="1"/>
</dbReference>
<evidence type="ECO:0000259" key="1">
    <source>
        <dbReference type="Pfam" id="PF08543"/>
    </source>
</evidence>
<protein>
    <submittedName>
        <fullName evidence="2">Hydroxymethylpyrimidine/phosphomethylpyrimidine kinase</fullName>
        <ecNumber evidence="2">2.7.1.49</ecNumber>
    </submittedName>
</protein>
<proteinExistence type="predicted"/>